<accession>A0A5C1YCR5</accession>
<dbReference type="RefSeq" id="WP_149159906.1">
    <property type="nucleotide sequence ID" value="NZ_CP043505.1"/>
</dbReference>
<dbReference type="PANTHER" id="PTHR42796:SF4">
    <property type="entry name" value="FUMARYLACETOACETATE HYDROLASE DOMAIN-CONTAINING PROTEIN 2A"/>
    <property type="match status" value="1"/>
</dbReference>
<reference evidence="4 5" key="1">
    <citation type="submission" date="2019-09" db="EMBL/GenBank/DDBJ databases">
        <title>Genome sequencing of strain KACC 19306.</title>
        <authorList>
            <person name="Heo J."/>
            <person name="Kim S.-J."/>
            <person name="Kim J.-S."/>
            <person name="Hong S.-B."/>
            <person name="Kwon S.-W."/>
        </authorList>
    </citation>
    <scope>NUCLEOTIDE SEQUENCE [LARGE SCALE GENOMIC DNA]</scope>
    <source>
        <strain evidence="4 5">KACC 19306</strain>
    </source>
</reference>
<dbReference type="InterPro" id="IPR011234">
    <property type="entry name" value="Fumarylacetoacetase-like_C"/>
</dbReference>
<comment type="similarity">
    <text evidence="1">Belongs to the FAH family.</text>
</comment>
<dbReference type="GO" id="GO:0046872">
    <property type="term" value="F:metal ion binding"/>
    <property type="evidence" value="ECO:0007669"/>
    <property type="project" value="UniProtKB-KW"/>
</dbReference>
<evidence type="ECO:0000256" key="2">
    <source>
        <dbReference type="ARBA" id="ARBA00022723"/>
    </source>
</evidence>
<dbReference type="KEGG" id="ail:FLP10_05180"/>
<dbReference type="Pfam" id="PF01557">
    <property type="entry name" value="FAA_hydrolase"/>
    <property type="match status" value="1"/>
</dbReference>
<dbReference type="GO" id="GO:0044281">
    <property type="term" value="P:small molecule metabolic process"/>
    <property type="evidence" value="ECO:0007669"/>
    <property type="project" value="UniProtKB-ARBA"/>
</dbReference>
<sequence length="297" mass="31899">MRIANLNGRAVLTDADTRLALDIERASDGRFGADPGAVYERWSEFAQWARQQDAASHRDAVPVVPADLGPVVPRPPQILAVGLNYADHAEESNMTLPEHPMVFTKFASSLAGPDVDVELSGDTVDWEIELVAVVGVGGRDIPAERAWDHVAGLTVGQDLSDRTVQFQSTPPQFNLGKSLRRFAPVGPAVVTVDELRAGGLDPDDLALRCTLIEVDGTERVLQQSRTAQLIFSIPDLVARLSASVELLPGDLIFTGTPSGVGFGRTPREYLVAGQTVVSEIDGLGSIRQRFVVKEATA</sequence>
<dbReference type="EMBL" id="CP043505">
    <property type="protein sequence ID" value="QEO13883.1"/>
    <property type="molecule type" value="Genomic_DNA"/>
</dbReference>
<dbReference type="GO" id="GO:0016787">
    <property type="term" value="F:hydrolase activity"/>
    <property type="evidence" value="ECO:0007669"/>
    <property type="project" value="UniProtKB-KW"/>
</dbReference>
<dbReference type="PANTHER" id="PTHR42796">
    <property type="entry name" value="FUMARYLACETOACETATE HYDROLASE DOMAIN-CONTAINING PROTEIN 2A-RELATED"/>
    <property type="match status" value="1"/>
</dbReference>
<dbReference type="InterPro" id="IPR036663">
    <property type="entry name" value="Fumarylacetoacetase_C_sf"/>
</dbReference>
<dbReference type="Gene3D" id="3.90.850.10">
    <property type="entry name" value="Fumarylacetoacetase-like, C-terminal domain"/>
    <property type="match status" value="1"/>
</dbReference>
<name>A0A5C1YCR5_9MICO</name>
<proteinExistence type="inferred from homology"/>
<dbReference type="SUPFAM" id="SSF56529">
    <property type="entry name" value="FAH"/>
    <property type="match status" value="1"/>
</dbReference>
<gene>
    <name evidence="4" type="ORF">FLP10_05180</name>
</gene>
<dbReference type="OrthoDB" id="9805307at2"/>
<dbReference type="InterPro" id="IPR051121">
    <property type="entry name" value="FAH"/>
</dbReference>
<keyword evidence="2" id="KW-0479">Metal-binding</keyword>
<organism evidence="4 5">
    <name type="scientific">Agromyces intestinalis</name>
    <dbReference type="NCBI Taxonomy" id="2592652"/>
    <lineage>
        <taxon>Bacteria</taxon>
        <taxon>Bacillati</taxon>
        <taxon>Actinomycetota</taxon>
        <taxon>Actinomycetes</taxon>
        <taxon>Micrococcales</taxon>
        <taxon>Microbacteriaceae</taxon>
        <taxon>Agromyces</taxon>
    </lineage>
</organism>
<keyword evidence="5" id="KW-1185">Reference proteome</keyword>
<dbReference type="Proteomes" id="UP000324678">
    <property type="component" value="Chromosome"/>
</dbReference>
<dbReference type="AlphaFoldDB" id="A0A5C1YCR5"/>
<evidence type="ECO:0000259" key="3">
    <source>
        <dbReference type="Pfam" id="PF01557"/>
    </source>
</evidence>
<evidence type="ECO:0000313" key="4">
    <source>
        <dbReference type="EMBL" id="QEO13883.1"/>
    </source>
</evidence>
<evidence type="ECO:0000256" key="1">
    <source>
        <dbReference type="ARBA" id="ARBA00010211"/>
    </source>
</evidence>
<feature type="domain" description="Fumarylacetoacetase-like C-terminal" evidence="3">
    <location>
        <begin position="78"/>
        <end position="290"/>
    </location>
</feature>
<protein>
    <submittedName>
        <fullName evidence="4">Fumarylacetoacetate hydrolase family protein</fullName>
    </submittedName>
</protein>
<evidence type="ECO:0000313" key="5">
    <source>
        <dbReference type="Proteomes" id="UP000324678"/>
    </source>
</evidence>
<keyword evidence="4" id="KW-0378">Hydrolase</keyword>